<evidence type="ECO:0000313" key="1">
    <source>
        <dbReference type="EMBL" id="KAE8262271.1"/>
    </source>
</evidence>
<reference evidence="1" key="2">
    <citation type="journal article" date="2019" name="IMA Fungus">
        <title>Genome sequencing and comparison of five Tilletia species to identify candidate genes for the detection of regulated species infecting wheat.</title>
        <authorList>
            <person name="Nguyen H.D.T."/>
            <person name="Sultana T."/>
            <person name="Kesanakurti P."/>
            <person name="Hambleton S."/>
        </authorList>
    </citation>
    <scope>NUCLEOTIDE SEQUENCE</scope>
    <source>
        <strain evidence="1">DAOMC 236422</strain>
    </source>
</reference>
<proteinExistence type="predicted"/>
<name>A0A8X7T1E4_9BASI</name>
<comment type="caution">
    <text evidence="1">The sequence shown here is derived from an EMBL/GenBank/DDBJ whole genome shotgun (WGS) entry which is preliminary data.</text>
</comment>
<dbReference type="EMBL" id="LWDG02000819">
    <property type="protein sequence ID" value="KAE8262271.1"/>
    <property type="molecule type" value="Genomic_DNA"/>
</dbReference>
<dbReference type="AlphaFoldDB" id="A0A8X7T1E4"/>
<sequence length="93" mass="10706">MPWYGKKNGHKAAGPYADLESRLERTLEARHDNSLRTTKARNISMNRYQIGNPSQGLGGHVDDLAALVKRAREADYYETALEKRNEDYERLKK</sequence>
<evidence type="ECO:0000313" key="2">
    <source>
        <dbReference type="Proteomes" id="UP000078113"/>
    </source>
</evidence>
<accession>A0A8X7T1E4</accession>
<protein>
    <submittedName>
        <fullName evidence="1">Uncharacterized protein</fullName>
    </submittedName>
</protein>
<gene>
    <name evidence="1" type="ORF">A4X09_0g7496</name>
</gene>
<keyword evidence="2" id="KW-1185">Reference proteome</keyword>
<dbReference type="Proteomes" id="UP000078113">
    <property type="component" value="Unassembled WGS sequence"/>
</dbReference>
<reference evidence="1" key="1">
    <citation type="submission" date="2016-04" db="EMBL/GenBank/DDBJ databases">
        <authorList>
            <person name="Nguyen H.D."/>
            <person name="Samba Siva P."/>
            <person name="Cullis J."/>
            <person name="Levesque C.A."/>
            <person name="Hambleton S."/>
        </authorList>
    </citation>
    <scope>NUCLEOTIDE SEQUENCE</scope>
    <source>
        <strain evidence="1">DAOMC 236422</strain>
    </source>
</reference>
<organism evidence="1 2">
    <name type="scientific">Tilletia walkeri</name>
    <dbReference type="NCBI Taxonomy" id="117179"/>
    <lineage>
        <taxon>Eukaryota</taxon>
        <taxon>Fungi</taxon>
        <taxon>Dikarya</taxon>
        <taxon>Basidiomycota</taxon>
        <taxon>Ustilaginomycotina</taxon>
        <taxon>Exobasidiomycetes</taxon>
        <taxon>Tilletiales</taxon>
        <taxon>Tilletiaceae</taxon>
        <taxon>Tilletia</taxon>
    </lineage>
</organism>